<dbReference type="SUPFAM" id="SSF53720">
    <property type="entry name" value="ALDH-like"/>
    <property type="match status" value="1"/>
</dbReference>
<dbReference type="FunFam" id="3.40.309.10:FF:000009">
    <property type="entry name" value="Aldehyde dehydrogenase A"/>
    <property type="match status" value="1"/>
</dbReference>
<accession>A0A6J6BIM5</accession>
<dbReference type="GO" id="GO:0016620">
    <property type="term" value="F:oxidoreductase activity, acting on the aldehyde or oxo group of donors, NAD or NADP as acceptor"/>
    <property type="evidence" value="ECO:0007669"/>
    <property type="project" value="InterPro"/>
</dbReference>
<dbReference type="InterPro" id="IPR016162">
    <property type="entry name" value="Ald_DH_N"/>
</dbReference>
<keyword evidence="1" id="KW-0560">Oxidoreductase</keyword>
<dbReference type="PANTHER" id="PTHR11699">
    <property type="entry name" value="ALDEHYDE DEHYDROGENASE-RELATED"/>
    <property type="match status" value="1"/>
</dbReference>
<dbReference type="EMBL" id="CAEZSG010000079">
    <property type="protein sequence ID" value="CAB4538249.1"/>
    <property type="molecule type" value="Genomic_DNA"/>
</dbReference>
<dbReference type="Gene3D" id="3.40.605.10">
    <property type="entry name" value="Aldehyde Dehydrogenase, Chain A, domain 1"/>
    <property type="match status" value="1"/>
</dbReference>
<dbReference type="InterPro" id="IPR016161">
    <property type="entry name" value="Ald_DH/histidinol_DH"/>
</dbReference>
<evidence type="ECO:0000256" key="1">
    <source>
        <dbReference type="ARBA" id="ARBA00023002"/>
    </source>
</evidence>
<dbReference type="AlphaFoldDB" id="A0A6J6BIM5"/>
<dbReference type="Gene3D" id="3.40.309.10">
    <property type="entry name" value="Aldehyde Dehydrogenase, Chain A, domain 2"/>
    <property type="match status" value="1"/>
</dbReference>
<dbReference type="NCBIfam" id="NF006916">
    <property type="entry name" value="PRK09407.1"/>
    <property type="match status" value="1"/>
</dbReference>
<organism evidence="3">
    <name type="scientific">freshwater metagenome</name>
    <dbReference type="NCBI Taxonomy" id="449393"/>
    <lineage>
        <taxon>unclassified sequences</taxon>
        <taxon>metagenomes</taxon>
        <taxon>ecological metagenomes</taxon>
    </lineage>
</organism>
<evidence type="ECO:0000259" key="2">
    <source>
        <dbReference type="Pfam" id="PF00171"/>
    </source>
</evidence>
<feature type="domain" description="Aldehyde dehydrogenase" evidence="2">
    <location>
        <begin position="3"/>
        <end position="431"/>
    </location>
</feature>
<sequence>MMHDVVNRAREAQREWALVPVRKRAAIARRFSQLVYRNQPEILDSIQKETRKNRLSAFEEAVDAAQLAHYYGRRGPGHLRSARRRGAIPLLTRAIEHQRPIGVVGVITPWNYPFTLPASDVIPALIAGNAVVLLPDAATPATADIVERLLREAGLPVGVLTVIHGGGRVHGDALVANADYIMFTGSTATGRSVAEKCATRLIGFSGELGGKNPMIILGDADVAAAARTAARSCFSNSGQLCVSIERIYVVNELHDRFLSEFAEHVRNMKLGAGMDWDIDMGPLVSSAQFDRVITQVADAVKRGATVVAGGSARPDIAPTFFEPTILTDVTDDMELGAGETFGPVVSVYRVADDAEAIRRANESEYGLNASLWSRRSAAIAQHIRSGTITVNEGFSASWASHGAPMGGMKTSGMGRRHGREGILKYTESQTVATQRLHGIAPVGTQSNRDFARMLNRLLAIWNKLS</sequence>
<protein>
    <submittedName>
        <fullName evidence="3">Unannotated protein</fullName>
    </submittedName>
</protein>
<reference evidence="3" key="1">
    <citation type="submission" date="2020-05" db="EMBL/GenBank/DDBJ databases">
        <authorList>
            <person name="Chiriac C."/>
            <person name="Salcher M."/>
            <person name="Ghai R."/>
            <person name="Kavagutti S V."/>
        </authorList>
    </citation>
    <scope>NUCLEOTIDE SEQUENCE</scope>
</reference>
<dbReference type="Pfam" id="PF00171">
    <property type="entry name" value="Aldedh"/>
    <property type="match status" value="1"/>
</dbReference>
<proteinExistence type="predicted"/>
<dbReference type="InterPro" id="IPR015590">
    <property type="entry name" value="Aldehyde_DH_dom"/>
</dbReference>
<gene>
    <name evidence="3" type="ORF">UFOPK1413_00596</name>
</gene>
<dbReference type="InterPro" id="IPR016163">
    <property type="entry name" value="Ald_DH_C"/>
</dbReference>
<evidence type="ECO:0000313" key="3">
    <source>
        <dbReference type="EMBL" id="CAB4538249.1"/>
    </source>
</evidence>
<name>A0A6J6BIM5_9ZZZZ</name>